<gene>
    <name evidence="8" type="ORF">BCR44DRAFT_116250</name>
</gene>
<keyword evidence="5 7" id="KW-1133">Transmembrane helix</keyword>
<keyword evidence="2" id="KW-0813">Transport</keyword>
<evidence type="ECO:0000256" key="7">
    <source>
        <dbReference type="SAM" id="Phobius"/>
    </source>
</evidence>
<evidence type="ECO:0000256" key="1">
    <source>
        <dbReference type="ARBA" id="ARBA00004127"/>
    </source>
</evidence>
<keyword evidence="6 7" id="KW-0472">Membrane</keyword>
<dbReference type="InterPro" id="IPR005282">
    <property type="entry name" value="LC_transporter"/>
</dbReference>
<dbReference type="GO" id="GO:0015184">
    <property type="term" value="F:L-cystine transmembrane transporter activity"/>
    <property type="evidence" value="ECO:0007669"/>
    <property type="project" value="TreeGrafter"/>
</dbReference>
<keyword evidence="4" id="KW-0677">Repeat</keyword>
<sequence length="285" mass="31647">MSLAAASTTSSVLGWGYFVAWSVSFWPQFILNWQRKSVEGLSLDYVWLNVVGFGCYSVYTVSFYCWPLVQNEFKRRNEGRENLIAVHDLFFAVHAWAVCILTAIQAVYYKKPEHTMTKPGALIVAILCAVTVGDLIYTFLDFNARALDLMYVLGMVKLTTTLTKYIPQLYMNFRDKSTEGWSVAFTLLDTSGSVMGLAQLFLDAWIAASIAGDTSAWFAQGVAGNVTKFGLGAASLFFDTGFLIQHFLLYRGNLRPKIGSAEEVVKIKAGALPDVETGIPMSERK</sequence>
<dbReference type="GO" id="GO:0005774">
    <property type="term" value="C:vacuolar membrane"/>
    <property type="evidence" value="ECO:0007669"/>
    <property type="project" value="TreeGrafter"/>
</dbReference>
<feature type="transmembrane region" description="Helical" evidence="7">
    <location>
        <begin position="12"/>
        <end position="33"/>
    </location>
</feature>
<dbReference type="Pfam" id="PF04193">
    <property type="entry name" value="PQ-loop"/>
    <property type="match status" value="2"/>
</dbReference>
<proteinExistence type="predicted"/>
<dbReference type="GO" id="GO:0000324">
    <property type="term" value="C:fungal-type vacuole"/>
    <property type="evidence" value="ECO:0007669"/>
    <property type="project" value="TreeGrafter"/>
</dbReference>
<dbReference type="PANTHER" id="PTHR13131">
    <property type="entry name" value="CYSTINOSIN"/>
    <property type="match status" value="1"/>
</dbReference>
<feature type="transmembrane region" description="Helical" evidence="7">
    <location>
        <begin position="89"/>
        <end position="109"/>
    </location>
</feature>
<dbReference type="InterPro" id="IPR006603">
    <property type="entry name" value="PQ-loop_rpt"/>
</dbReference>
<comment type="subcellular location">
    <subcellularLocation>
        <location evidence="1">Endomembrane system</location>
        <topology evidence="1">Multi-pass membrane protein</topology>
    </subcellularLocation>
</comment>
<evidence type="ECO:0000256" key="2">
    <source>
        <dbReference type="ARBA" id="ARBA00022448"/>
    </source>
</evidence>
<accession>A0A1Y2HNB0</accession>
<dbReference type="SMART" id="SM00679">
    <property type="entry name" value="CTNS"/>
    <property type="match status" value="2"/>
</dbReference>
<reference evidence="8 9" key="1">
    <citation type="submission" date="2016-07" db="EMBL/GenBank/DDBJ databases">
        <title>Pervasive Adenine N6-methylation of Active Genes in Fungi.</title>
        <authorList>
            <consortium name="DOE Joint Genome Institute"/>
            <person name="Mondo S.J."/>
            <person name="Dannebaum R.O."/>
            <person name="Kuo R.C."/>
            <person name="Labutti K."/>
            <person name="Haridas S."/>
            <person name="Kuo A."/>
            <person name="Salamov A."/>
            <person name="Ahrendt S.R."/>
            <person name="Lipzen A."/>
            <person name="Sullivan W."/>
            <person name="Andreopoulos W.B."/>
            <person name="Clum A."/>
            <person name="Lindquist E."/>
            <person name="Daum C."/>
            <person name="Ramamoorthy G.K."/>
            <person name="Gryganskyi A."/>
            <person name="Culley D."/>
            <person name="Magnuson J.K."/>
            <person name="James T.Y."/>
            <person name="O'Malley M.A."/>
            <person name="Stajich J.E."/>
            <person name="Spatafora J.W."/>
            <person name="Visel A."/>
            <person name="Grigoriev I.V."/>
        </authorList>
    </citation>
    <scope>NUCLEOTIDE SEQUENCE [LARGE SCALE GENOMIC DNA]</scope>
    <source>
        <strain evidence="8 9">PL171</strain>
    </source>
</reference>
<evidence type="ECO:0000313" key="9">
    <source>
        <dbReference type="Proteomes" id="UP000193411"/>
    </source>
</evidence>
<dbReference type="GO" id="GO:0012505">
    <property type="term" value="C:endomembrane system"/>
    <property type="evidence" value="ECO:0007669"/>
    <property type="project" value="UniProtKB-SubCell"/>
</dbReference>
<name>A0A1Y2HNB0_9FUNG</name>
<feature type="transmembrane region" description="Helical" evidence="7">
    <location>
        <begin position="45"/>
        <end position="69"/>
    </location>
</feature>
<evidence type="ECO:0000256" key="6">
    <source>
        <dbReference type="ARBA" id="ARBA00023136"/>
    </source>
</evidence>
<evidence type="ECO:0000256" key="5">
    <source>
        <dbReference type="ARBA" id="ARBA00022989"/>
    </source>
</evidence>
<dbReference type="EMBL" id="MCFL01000019">
    <property type="protein sequence ID" value="ORZ36068.1"/>
    <property type="molecule type" value="Genomic_DNA"/>
</dbReference>
<dbReference type="Proteomes" id="UP000193411">
    <property type="component" value="Unassembled WGS sequence"/>
</dbReference>
<keyword evidence="9" id="KW-1185">Reference proteome</keyword>
<feature type="transmembrane region" description="Helical" evidence="7">
    <location>
        <begin position="121"/>
        <end position="140"/>
    </location>
</feature>
<protein>
    <submittedName>
        <fullName evidence="8">PQ loop repeat-domain-containing protein</fullName>
    </submittedName>
</protein>
<dbReference type="Gene3D" id="1.20.1280.290">
    <property type="match status" value="2"/>
</dbReference>
<keyword evidence="3 7" id="KW-0812">Transmembrane</keyword>
<evidence type="ECO:0000256" key="4">
    <source>
        <dbReference type="ARBA" id="ARBA00022737"/>
    </source>
</evidence>
<comment type="caution">
    <text evidence="8">The sequence shown here is derived from an EMBL/GenBank/DDBJ whole genome shotgun (WGS) entry which is preliminary data.</text>
</comment>
<dbReference type="AlphaFoldDB" id="A0A1Y2HNB0"/>
<evidence type="ECO:0000256" key="3">
    <source>
        <dbReference type="ARBA" id="ARBA00022692"/>
    </source>
</evidence>
<dbReference type="PANTHER" id="PTHR13131:SF5">
    <property type="entry name" value="CYSTINOSIN"/>
    <property type="match status" value="1"/>
</dbReference>
<dbReference type="OrthoDB" id="75720at2759"/>
<organism evidence="8 9">
    <name type="scientific">Catenaria anguillulae PL171</name>
    <dbReference type="NCBI Taxonomy" id="765915"/>
    <lineage>
        <taxon>Eukaryota</taxon>
        <taxon>Fungi</taxon>
        <taxon>Fungi incertae sedis</taxon>
        <taxon>Blastocladiomycota</taxon>
        <taxon>Blastocladiomycetes</taxon>
        <taxon>Blastocladiales</taxon>
        <taxon>Catenariaceae</taxon>
        <taxon>Catenaria</taxon>
    </lineage>
</organism>
<evidence type="ECO:0000313" key="8">
    <source>
        <dbReference type="EMBL" id="ORZ36068.1"/>
    </source>
</evidence>